<dbReference type="EMBL" id="BAAAQF010000010">
    <property type="protein sequence ID" value="GAA1680594.1"/>
    <property type="molecule type" value="Genomic_DNA"/>
</dbReference>
<dbReference type="Proteomes" id="UP001499851">
    <property type="component" value="Unassembled WGS sequence"/>
</dbReference>
<reference evidence="3" key="1">
    <citation type="journal article" date="2019" name="Int. J. Syst. Evol. Microbiol.">
        <title>The Global Catalogue of Microorganisms (GCM) 10K type strain sequencing project: providing services to taxonomists for standard genome sequencing and annotation.</title>
        <authorList>
            <consortium name="The Broad Institute Genomics Platform"/>
            <consortium name="The Broad Institute Genome Sequencing Center for Infectious Disease"/>
            <person name="Wu L."/>
            <person name="Ma J."/>
        </authorList>
    </citation>
    <scope>NUCLEOTIDE SEQUENCE [LARGE SCALE GENOMIC DNA]</scope>
    <source>
        <strain evidence="3">JCM 16001</strain>
    </source>
</reference>
<name>A0ABP4T2G5_9ACTN</name>
<accession>A0ABP4T2G5</accession>
<dbReference type="RefSeq" id="WP_344487659.1">
    <property type="nucleotide sequence ID" value="NZ_BAAAQF010000010.1"/>
</dbReference>
<protein>
    <recommendedName>
        <fullName evidence="4">Secreted protein</fullName>
    </recommendedName>
</protein>
<evidence type="ECO:0000313" key="2">
    <source>
        <dbReference type="EMBL" id="GAA1680594.1"/>
    </source>
</evidence>
<proteinExistence type="predicted"/>
<evidence type="ECO:0000313" key="3">
    <source>
        <dbReference type="Proteomes" id="UP001499851"/>
    </source>
</evidence>
<sequence>MRPLKRTTVTRGLALAAASAFAALGTVLVSSAPAEAACNGQANGYTITRYHGSTAVAQERQVTGTCDGNGYYSGQLRDMVQGDGFTAKVRFKEGSFNEVVFLTGSITWQGYTYTEKTPDSATSYASMQVYTDPDRRPDLYSVNTGF</sequence>
<feature type="signal peptide" evidence="1">
    <location>
        <begin position="1"/>
        <end position="22"/>
    </location>
</feature>
<feature type="chain" id="PRO_5045117971" description="Secreted protein" evidence="1">
    <location>
        <begin position="23"/>
        <end position="146"/>
    </location>
</feature>
<evidence type="ECO:0008006" key="4">
    <source>
        <dbReference type="Google" id="ProtNLM"/>
    </source>
</evidence>
<gene>
    <name evidence="2" type="ORF">GCM10009830_29560</name>
</gene>
<evidence type="ECO:0000256" key="1">
    <source>
        <dbReference type="SAM" id="SignalP"/>
    </source>
</evidence>
<comment type="caution">
    <text evidence="2">The sequence shown here is derived from an EMBL/GenBank/DDBJ whole genome shotgun (WGS) entry which is preliminary data.</text>
</comment>
<keyword evidence="3" id="KW-1185">Reference proteome</keyword>
<keyword evidence="1" id="KW-0732">Signal</keyword>
<organism evidence="2 3">
    <name type="scientific">Glycomyces endophyticus</name>
    <dbReference type="NCBI Taxonomy" id="480996"/>
    <lineage>
        <taxon>Bacteria</taxon>
        <taxon>Bacillati</taxon>
        <taxon>Actinomycetota</taxon>
        <taxon>Actinomycetes</taxon>
        <taxon>Glycomycetales</taxon>
        <taxon>Glycomycetaceae</taxon>
        <taxon>Glycomyces</taxon>
    </lineage>
</organism>